<dbReference type="GO" id="GO:0005615">
    <property type="term" value="C:extracellular space"/>
    <property type="evidence" value="ECO:0007669"/>
    <property type="project" value="TreeGrafter"/>
</dbReference>
<evidence type="ECO:0000256" key="2">
    <source>
        <dbReference type="ARBA" id="ARBA00023157"/>
    </source>
</evidence>
<feature type="domain" description="Peptidase S1" evidence="4">
    <location>
        <begin position="60"/>
        <end position="130"/>
    </location>
</feature>
<dbReference type="SUPFAM" id="SSF50494">
    <property type="entry name" value="Trypsin-like serine proteases"/>
    <property type="match status" value="1"/>
</dbReference>
<accession>A0A484DJ95</accession>
<dbReference type="InterPro" id="IPR043504">
    <property type="entry name" value="Peptidase_S1_PA_chymotrypsin"/>
</dbReference>
<name>A0A484DJ95_PERFV</name>
<feature type="region of interest" description="Disordered" evidence="3">
    <location>
        <begin position="31"/>
        <end position="50"/>
    </location>
</feature>
<evidence type="ECO:0000313" key="5">
    <source>
        <dbReference type="EMBL" id="TDH15519.1"/>
    </source>
</evidence>
<sequence length="150" mass="16444">MADVVFGSHNNSTLFGATVRYVCRDDSITLSTQSSTQPNSSTLNTCGRPARSLPPQVKRIVGGRGAEPGLFPWQVLLSVEDLSRVPEDRWFGSGALLSQSWVLTAAHVLRSQRRDTSVVPVAPEHVKRGSEDKRINCLKSGKLSSQRRID</sequence>
<keyword evidence="2" id="KW-1015">Disulfide bond</keyword>
<dbReference type="STRING" id="8167.A0A484DJ95"/>
<dbReference type="Gene3D" id="2.40.10.10">
    <property type="entry name" value="Trypsin-like serine proteases"/>
    <property type="match status" value="2"/>
</dbReference>
<organism evidence="5 6">
    <name type="scientific">Perca flavescens</name>
    <name type="common">American yellow perch</name>
    <name type="synonym">Morone flavescens</name>
    <dbReference type="NCBI Taxonomy" id="8167"/>
    <lineage>
        <taxon>Eukaryota</taxon>
        <taxon>Metazoa</taxon>
        <taxon>Chordata</taxon>
        <taxon>Craniata</taxon>
        <taxon>Vertebrata</taxon>
        <taxon>Euteleostomi</taxon>
        <taxon>Actinopterygii</taxon>
        <taxon>Neopterygii</taxon>
        <taxon>Teleostei</taxon>
        <taxon>Neoteleostei</taxon>
        <taxon>Acanthomorphata</taxon>
        <taxon>Eupercaria</taxon>
        <taxon>Perciformes</taxon>
        <taxon>Percoidei</taxon>
        <taxon>Percidae</taxon>
        <taxon>Percinae</taxon>
        <taxon>Perca</taxon>
    </lineage>
</organism>
<dbReference type="Pfam" id="PF00089">
    <property type="entry name" value="Trypsin"/>
    <property type="match status" value="1"/>
</dbReference>
<evidence type="ECO:0000256" key="3">
    <source>
        <dbReference type="SAM" id="MobiDB-lite"/>
    </source>
</evidence>
<dbReference type="PANTHER" id="PTHR24255">
    <property type="entry name" value="COMPLEMENT COMPONENT 1, S SUBCOMPONENT-RELATED"/>
    <property type="match status" value="1"/>
</dbReference>
<comment type="caution">
    <text evidence="5">The sequence shown here is derived from an EMBL/GenBank/DDBJ whole genome shotgun (WGS) entry which is preliminary data.</text>
</comment>
<dbReference type="PANTHER" id="PTHR24255:SF13">
    <property type="entry name" value="MANNAN-BINDING LECTIN SERINE PROTEASE 1"/>
    <property type="match status" value="1"/>
</dbReference>
<dbReference type="GO" id="GO:0004252">
    <property type="term" value="F:serine-type endopeptidase activity"/>
    <property type="evidence" value="ECO:0007669"/>
    <property type="project" value="InterPro"/>
</dbReference>
<gene>
    <name evidence="5" type="ORF">EPR50_G00032450</name>
</gene>
<dbReference type="GO" id="GO:0006508">
    <property type="term" value="P:proteolysis"/>
    <property type="evidence" value="ECO:0007669"/>
    <property type="project" value="InterPro"/>
</dbReference>
<keyword evidence="6" id="KW-1185">Reference proteome</keyword>
<dbReference type="AlphaFoldDB" id="A0A484DJ95"/>
<evidence type="ECO:0000259" key="4">
    <source>
        <dbReference type="Pfam" id="PF00089"/>
    </source>
</evidence>
<proteinExistence type="predicted"/>
<evidence type="ECO:0000313" key="6">
    <source>
        <dbReference type="Proteomes" id="UP000295070"/>
    </source>
</evidence>
<evidence type="ECO:0000256" key="1">
    <source>
        <dbReference type="ARBA" id="ARBA00022659"/>
    </source>
</evidence>
<dbReference type="EMBL" id="SCKG01000003">
    <property type="protein sequence ID" value="TDH15519.1"/>
    <property type="molecule type" value="Genomic_DNA"/>
</dbReference>
<dbReference type="InterPro" id="IPR001254">
    <property type="entry name" value="Trypsin_dom"/>
</dbReference>
<protein>
    <recommendedName>
        <fullName evidence="4">Peptidase S1 domain-containing protein</fullName>
    </recommendedName>
</protein>
<dbReference type="InterPro" id="IPR009003">
    <property type="entry name" value="Peptidase_S1_PA"/>
</dbReference>
<feature type="compositionally biased region" description="Low complexity" evidence="3">
    <location>
        <begin position="31"/>
        <end position="45"/>
    </location>
</feature>
<dbReference type="Proteomes" id="UP000295070">
    <property type="component" value="Chromosome 3"/>
</dbReference>
<keyword evidence="1" id="KW-0768">Sushi</keyword>
<reference evidence="5 6" key="1">
    <citation type="submission" date="2019-01" db="EMBL/GenBank/DDBJ databases">
        <title>A chromosome-scale genome assembly of the yellow perch, Perca flavescens.</title>
        <authorList>
            <person name="Feron R."/>
            <person name="Morvezen R."/>
            <person name="Bestin A."/>
            <person name="Haffray P."/>
            <person name="Klopp C."/>
            <person name="Zahm M."/>
            <person name="Cabau C."/>
            <person name="Roques C."/>
            <person name="Donnadieu C."/>
            <person name="Bouchez O."/>
            <person name="Christie M."/>
            <person name="Larson W."/>
            <person name="Guiguen Y."/>
        </authorList>
    </citation>
    <scope>NUCLEOTIDE SEQUENCE [LARGE SCALE GENOMIC DNA]</scope>
    <source>
        <strain evidence="5">YP-PL-M2</strain>
        <tissue evidence="5">Blood</tissue>
    </source>
</reference>